<dbReference type="PIRSF" id="PIRSF005739">
    <property type="entry name" value="O-mtase"/>
    <property type="match status" value="1"/>
</dbReference>
<dbReference type="PROSITE" id="PS51683">
    <property type="entry name" value="SAM_OMT_II"/>
    <property type="match status" value="1"/>
</dbReference>
<dbReference type="InterPro" id="IPR001077">
    <property type="entry name" value="COMT_C"/>
</dbReference>
<dbReference type="GO" id="GO:0008171">
    <property type="term" value="F:O-methyltransferase activity"/>
    <property type="evidence" value="ECO:0007669"/>
    <property type="project" value="InterPro"/>
</dbReference>
<dbReference type="Pfam" id="PF08100">
    <property type="entry name" value="Dimerisation"/>
    <property type="match status" value="1"/>
</dbReference>
<dbReference type="InterPro" id="IPR029063">
    <property type="entry name" value="SAM-dependent_MTases_sf"/>
</dbReference>
<dbReference type="PaxDb" id="65489-OBART04G03800.1"/>
<accession>A0A0D3FSX1</accession>
<evidence type="ECO:0000313" key="7">
    <source>
        <dbReference type="EnsemblPlants" id="OBART04G03800.1"/>
    </source>
</evidence>
<dbReference type="AlphaFoldDB" id="A0A0D3FSX1"/>
<sequence>MSCTEQELSTQDMLQGHIDLHHHLYGYHKSMALLCATDLGIPGAIHRRGGAATISDIVADTMIPPAKLPHLRRLMRVLSVSGIFAVEEDVYKLTPASRLLVGDKASCNFSPLVHLVVSPAMLTTFSSLSPWFRDGRNASPTALFEMAHGMPPWEMMKRDDTMNSALNDACVADSSFLMEIALRERGDVVFRGLRSLVDVGGGHGGAAMAIAKAFPDIKCSVLDLPHVISQAPDDGTVCFIAGDMFEDIPPADAVLLKHVLHCWDADDCVKILGQCKKAIPARGDGGKVILINPVIGYGVKQDSTLKETQVLADMNMIAIGGAEREEHEFKKIFLDAGFSDYRIMPVLGLMSIIEVYP</sequence>
<reference evidence="7" key="1">
    <citation type="journal article" date="2009" name="Rice">
        <title>De Novo Next Generation Sequencing of Plant Genomes.</title>
        <authorList>
            <person name="Rounsley S."/>
            <person name="Marri P.R."/>
            <person name="Yu Y."/>
            <person name="He R."/>
            <person name="Sisneros N."/>
            <person name="Goicoechea J.L."/>
            <person name="Lee S.J."/>
            <person name="Angelova A."/>
            <person name="Kudrna D."/>
            <person name="Luo M."/>
            <person name="Affourtit J."/>
            <person name="Desany B."/>
            <person name="Knight J."/>
            <person name="Niazi F."/>
            <person name="Egholm M."/>
            <person name="Wing R.A."/>
        </authorList>
    </citation>
    <scope>NUCLEOTIDE SEQUENCE [LARGE SCALE GENOMIC DNA]</scope>
    <source>
        <strain evidence="7">cv. IRGC 105608</strain>
    </source>
</reference>
<evidence type="ECO:0000256" key="2">
    <source>
        <dbReference type="ARBA" id="ARBA00022679"/>
    </source>
</evidence>
<keyword evidence="2" id="KW-0808">Transferase</keyword>
<keyword evidence="3" id="KW-0949">S-adenosyl-L-methionine</keyword>
<dbReference type="Gene3D" id="3.40.50.150">
    <property type="entry name" value="Vaccinia Virus protein VP39"/>
    <property type="match status" value="1"/>
</dbReference>
<keyword evidence="1" id="KW-0489">Methyltransferase</keyword>
<dbReference type="GO" id="GO:0032259">
    <property type="term" value="P:methylation"/>
    <property type="evidence" value="ECO:0007669"/>
    <property type="project" value="UniProtKB-KW"/>
</dbReference>
<keyword evidence="8" id="KW-1185">Reference proteome</keyword>
<evidence type="ECO:0000256" key="3">
    <source>
        <dbReference type="ARBA" id="ARBA00022691"/>
    </source>
</evidence>
<evidence type="ECO:0008006" key="9">
    <source>
        <dbReference type="Google" id="ProtNLM"/>
    </source>
</evidence>
<organism evidence="7">
    <name type="scientific">Oryza barthii</name>
    <dbReference type="NCBI Taxonomy" id="65489"/>
    <lineage>
        <taxon>Eukaryota</taxon>
        <taxon>Viridiplantae</taxon>
        <taxon>Streptophyta</taxon>
        <taxon>Embryophyta</taxon>
        <taxon>Tracheophyta</taxon>
        <taxon>Spermatophyta</taxon>
        <taxon>Magnoliopsida</taxon>
        <taxon>Liliopsida</taxon>
        <taxon>Poales</taxon>
        <taxon>Poaceae</taxon>
        <taxon>BOP clade</taxon>
        <taxon>Oryzoideae</taxon>
        <taxon>Oryzeae</taxon>
        <taxon>Oryzinae</taxon>
        <taxon>Oryza</taxon>
    </lineage>
</organism>
<dbReference type="PANTHER" id="PTHR11746">
    <property type="entry name" value="O-METHYLTRANSFERASE"/>
    <property type="match status" value="1"/>
</dbReference>
<feature type="domain" description="O-methyltransferase dimerisation" evidence="6">
    <location>
        <begin position="22"/>
        <end position="101"/>
    </location>
</feature>
<feature type="active site" description="Proton acceptor" evidence="4">
    <location>
        <position position="261"/>
    </location>
</feature>
<dbReference type="SUPFAM" id="SSF46785">
    <property type="entry name" value="Winged helix' DNA-binding domain"/>
    <property type="match status" value="1"/>
</dbReference>
<dbReference type="GO" id="GO:0046983">
    <property type="term" value="F:protein dimerization activity"/>
    <property type="evidence" value="ECO:0007669"/>
    <property type="project" value="InterPro"/>
</dbReference>
<dbReference type="FunFam" id="3.40.50.150:FF:000206">
    <property type="entry name" value="O-methyltransferase ZRP4"/>
    <property type="match status" value="1"/>
</dbReference>
<dbReference type="HOGENOM" id="CLU_005533_7_0_1"/>
<dbReference type="Pfam" id="PF00891">
    <property type="entry name" value="Methyltransf_2"/>
    <property type="match status" value="1"/>
</dbReference>
<dbReference type="SUPFAM" id="SSF53335">
    <property type="entry name" value="S-adenosyl-L-methionine-dependent methyltransferases"/>
    <property type="match status" value="1"/>
</dbReference>
<dbReference type="Gramene" id="OBART04G03800.1">
    <property type="protein sequence ID" value="OBART04G03800.1"/>
    <property type="gene ID" value="OBART04G03800"/>
</dbReference>
<feature type="domain" description="O-methyltransferase C-terminal" evidence="5">
    <location>
        <begin position="125"/>
        <end position="339"/>
    </location>
</feature>
<evidence type="ECO:0000256" key="1">
    <source>
        <dbReference type="ARBA" id="ARBA00022603"/>
    </source>
</evidence>
<dbReference type="eggNOG" id="KOG3178">
    <property type="taxonomic scope" value="Eukaryota"/>
</dbReference>
<evidence type="ECO:0000259" key="6">
    <source>
        <dbReference type="Pfam" id="PF08100"/>
    </source>
</evidence>
<evidence type="ECO:0000259" key="5">
    <source>
        <dbReference type="Pfam" id="PF00891"/>
    </source>
</evidence>
<dbReference type="InterPro" id="IPR016461">
    <property type="entry name" value="COMT-like"/>
</dbReference>
<name>A0A0D3FSX1_9ORYZ</name>
<dbReference type="InterPro" id="IPR012967">
    <property type="entry name" value="COMT_dimerisation"/>
</dbReference>
<dbReference type="InterPro" id="IPR036390">
    <property type="entry name" value="WH_DNA-bd_sf"/>
</dbReference>
<dbReference type="Proteomes" id="UP000026960">
    <property type="component" value="Chromosome 4"/>
</dbReference>
<dbReference type="InterPro" id="IPR036388">
    <property type="entry name" value="WH-like_DNA-bd_sf"/>
</dbReference>
<dbReference type="Gene3D" id="1.10.10.10">
    <property type="entry name" value="Winged helix-like DNA-binding domain superfamily/Winged helix DNA-binding domain"/>
    <property type="match status" value="1"/>
</dbReference>
<evidence type="ECO:0000313" key="8">
    <source>
        <dbReference type="Proteomes" id="UP000026960"/>
    </source>
</evidence>
<protein>
    <recommendedName>
        <fullName evidence="9">O-methyltransferase domain-containing protein</fullName>
    </recommendedName>
</protein>
<evidence type="ECO:0000256" key="4">
    <source>
        <dbReference type="PIRSR" id="PIRSR005739-1"/>
    </source>
</evidence>
<proteinExistence type="predicted"/>
<dbReference type="EnsemblPlants" id="OBART04G03800.1">
    <property type="protein sequence ID" value="OBART04G03800.1"/>
    <property type="gene ID" value="OBART04G03800"/>
</dbReference>
<reference evidence="7" key="2">
    <citation type="submission" date="2015-03" db="UniProtKB">
        <authorList>
            <consortium name="EnsemblPlants"/>
        </authorList>
    </citation>
    <scope>IDENTIFICATION</scope>
</reference>